<dbReference type="AlphaFoldDB" id="A0A328DSR1"/>
<reference evidence="3 4" key="1">
    <citation type="submission" date="2018-06" db="EMBL/GenBank/DDBJ databases">
        <title>The Genome of Cuscuta australis (Dodder) Provides Insight into the Evolution of Plant Parasitism.</title>
        <authorList>
            <person name="Liu H."/>
        </authorList>
    </citation>
    <scope>NUCLEOTIDE SEQUENCE [LARGE SCALE GENOMIC DNA]</scope>
    <source>
        <strain evidence="4">cv. Yunnan</strain>
        <tissue evidence="3">Vines</tissue>
    </source>
</reference>
<dbReference type="InterPro" id="IPR000073">
    <property type="entry name" value="AB_hydrolase_1"/>
</dbReference>
<feature type="transmembrane region" description="Helical" evidence="1">
    <location>
        <begin position="27"/>
        <end position="51"/>
    </location>
</feature>
<evidence type="ECO:0000313" key="4">
    <source>
        <dbReference type="Proteomes" id="UP000249390"/>
    </source>
</evidence>
<keyword evidence="1" id="KW-1133">Transmembrane helix</keyword>
<organism evidence="3 4">
    <name type="scientific">Cuscuta australis</name>
    <dbReference type="NCBI Taxonomy" id="267555"/>
    <lineage>
        <taxon>Eukaryota</taxon>
        <taxon>Viridiplantae</taxon>
        <taxon>Streptophyta</taxon>
        <taxon>Embryophyta</taxon>
        <taxon>Tracheophyta</taxon>
        <taxon>Spermatophyta</taxon>
        <taxon>Magnoliopsida</taxon>
        <taxon>eudicotyledons</taxon>
        <taxon>Gunneridae</taxon>
        <taxon>Pentapetalae</taxon>
        <taxon>asterids</taxon>
        <taxon>lamiids</taxon>
        <taxon>Solanales</taxon>
        <taxon>Convolvulaceae</taxon>
        <taxon>Cuscuteae</taxon>
        <taxon>Cuscuta</taxon>
        <taxon>Cuscuta subgen. Grammica</taxon>
        <taxon>Cuscuta sect. Cleistogrammica</taxon>
    </lineage>
</organism>
<evidence type="ECO:0000259" key="2">
    <source>
        <dbReference type="Pfam" id="PF00561"/>
    </source>
</evidence>
<proteinExistence type="predicted"/>
<dbReference type="Proteomes" id="UP000249390">
    <property type="component" value="Unassembled WGS sequence"/>
</dbReference>
<dbReference type="Pfam" id="PF00561">
    <property type="entry name" value="Abhydrolase_1"/>
    <property type="match status" value="1"/>
</dbReference>
<evidence type="ECO:0000313" key="3">
    <source>
        <dbReference type="EMBL" id="RAL48767.1"/>
    </source>
</evidence>
<dbReference type="Gene3D" id="3.40.50.1820">
    <property type="entry name" value="alpha/beta hydrolase"/>
    <property type="match status" value="1"/>
</dbReference>
<dbReference type="InterPro" id="IPR029058">
    <property type="entry name" value="AB_hydrolase_fold"/>
</dbReference>
<gene>
    <name evidence="3" type="ORF">DM860_001087</name>
</gene>
<dbReference type="PANTHER" id="PTHR45763:SF51">
    <property type="entry name" value="ALPHA_BETA-HYDROLASES SUPERFAMILY PROTEIN"/>
    <property type="match status" value="1"/>
</dbReference>
<accession>A0A328DSR1</accession>
<keyword evidence="1" id="KW-0812">Transmembrane</keyword>
<name>A0A328DSR1_9ASTE</name>
<keyword evidence="1" id="KW-0472">Membrane</keyword>
<evidence type="ECO:0000256" key="1">
    <source>
        <dbReference type="SAM" id="Phobius"/>
    </source>
</evidence>
<dbReference type="EMBL" id="NQVE01000097">
    <property type="protein sequence ID" value="RAL48767.1"/>
    <property type="molecule type" value="Genomic_DNA"/>
</dbReference>
<dbReference type="SUPFAM" id="SSF53474">
    <property type="entry name" value="alpha/beta-Hydrolases"/>
    <property type="match status" value="1"/>
</dbReference>
<feature type="domain" description="AB hydrolase-1" evidence="2">
    <location>
        <begin position="100"/>
        <end position="364"/>
    </location>
</feature>
<comment type="caution">
    <text evidence="3">The sequence shown here is derived from an EMBL/GenBank/DDBJ whole genome shotgun (WGS) entry which is preliminary data.</text>
</comment>
<dbReference type="PANTHER" id="PTHR45763">
    <property type="entry name" value="HYDROLASE, ALPHA/BETA FOLD FAMILY PROTEIN, EXPRESSED-RELATED"/>
    <property type="match status" value="1"/>
</dbReference>
<sequence length="385" mass="43482">MATATTKKISEASARVHTRKSNRSASFFPIPSGILGKILVVFFIGCSAWAYRATQPPPQKLCGTRDGPPITAPRIKLSDGRYLAYKEFGVPKDKAAYKIVYVHGFDSCRHDVVIASTLSPDVIESLRVYIVSFDRPGYGESDPNSKSTEKSLAFDIEELADQLGLGLKFYAVGFSMGGQVIWTCLKYIPHRLAGATLIAPVVNYWWPNLPKNLSRKAYSELLPRDQWALRVAHYAPWLVYWWDTQKYFPALSVSAHSLDILSTQDKQLLTKIHPPRKDYMAQVRQQGEFESIHRDLMVGFGRWEFDPMDLKNPSLLFPDREGPSVHLWQGEDDLLVPAVLQRYIARQLPWIHYHELQGAGHMFPFADGMGDKMVKSLLIGENTGP</sequence>
<protein>
    <recommendedName>
        <fullName evidence="2">AB hydrolase-1 domain-containing protein</fullName>
    </recommendedName>
</protein>
<dbReference type="FunFam" id="3.40.50.1820:FF:000270">
    <property type="entry name" value="Alpha/beta-Hydrolases superfamily protein"/>
    <property type="match status" value="1"/>
</dbReference>
<keyword evidence="4" id="KW-1185">Reference proteome</keyword>
<dbReference type="GO" id="GO:0016787">
    <property type="term" value="F:hydrolase activity"/>
    <property type="evidence" value="ECO:0007669"/>
    <property type="project" value="UniProtKB-ARBA"/>
</dbReference>